<proteinExistence type="predicted"/>
<keyword evidence="4" id="KW-1185">Reference proteome</keyword>
<evidence type="ECO:0000256" key="1">
    <source>
        <dbReference type="SAM" id="MobiDB-lite"/>
    </source>
</evidence>
<name>A0A2W1JTJ8_9CYAN</name>
<evidence type="ECO:0000313" key="4">
    <source>
        <dbReference type="Proteomes" id="UP000248857"/>
    </source>
</evidence>
<evidence type="ECO:0000259" key="2">
    <source>
        <dbReference type="SMART" id="SM00909"/>
    </source>
</evidence>
<accession>A0A2W1JTJ8</accession>
<dbReference type="AlphaFoldDB" id="A0A2W1JTJ8"/>
<dbReference type="InterPro" id="IPR019606">
    <property type="entry name" value="GerMN"/>
</dbReference>
<reference evidence="3 4" key="1">
    <citation type="journal article" date="2018" name="Sci. Rep.">
        <title>A novel species of the marine cyanobacterium Acaryochloris with a unique pigment content and lifestyle.</title>
        <authorList>
            <person name="Partensky F."/>
            <person name="Six C."/>
            <person name="Ratin M."/>
            <person name="Garczarek L."/>
            <person name="Vaulot D."/>
            <person name="Probert I."/>
            <person name="Calteau A."/>
            <person name="Gourvil P."/>
            <person name="Marie D."/>
            <person name="Grebert T."/>
            <person name="Bouchier C."/>
            <person name="Le Panse S."/>
            <person name="Gachenot M."/>
            <person name="Rodriguez F."/>
            <person name="Garrido J.L."/>
        </authorList>
    </citation>
    <scope>NUCLEOTIDE SEQUENCE [LARGE SCALE GENOMIC DNA]</scope>
    <source>
        <strain evidence="3 4">RCC1774</strain>
    </source>
</reference>
<protein>
    <recommendedName>
        <fullName evidence="2">GerMN domain-containing protein</fullName>
    </recommendedName>
</protein>
<comment type="caution">
    <text evidence="3">The sequence shown here is derived from an EMBL/GenBank/DDBJ whole genome shotgun (WGS) entry which is preliminary data.</text>
</comment>
<dbReference type="RefSeq" id="WP_199464321.1">
    <property type="nucleotide sequence ID" value="NZ_CAWNWM010000004.1"/>
</dbReference>
<organism evidence="3 4">
    <name type="scientific">Acaryochloris thomasi RCC1774</name>
    <dbReference type="NCBI Taxonomy" id="1764569"/>
    <lineage>
        <taxon>Bacteria</taxon>
        <taxon>Bacillati</taxon>
        <taxon>Cyanobacteriota</taxon>
        <taxon>Cyanophyceae</taxon>
        <taxon>Acaryochloridales</taxon>
        <taxon>Acaryochloridaceae</taxon>
        <taxon>Acaryochloris</taxon>
        <taxon>Acaryochloris thomasi</taxon>
    </lineage>
</organism>
<dbReference type="Pfam" id="PF10646">
    <property type="entry name" value="Germane"/>
    <property type="match status" value="1"/>
</dbReference>
<evidence type="ECO:0000313" key="3">
    <source>
        <dbReference type="EMBL" id="PZD73892.1"/>
    </source>
</evidence>
<dbReference type="Proteomes" id="UP000248857">
    <property type="component" value="Unassembled WGS sequence"/>
</dbReference>
<dbReference type="EMBL" id="PQWO01000004">
    <property type="protein sequence ID" value="PZD73892.1"/>
    <property type="molecule type" value="Genomic_DNA"/>
</dbReference>
<sequence length="235" mass="24892">MAASSQNCAEIGLLRYRKGIREAMAKRQRSHDLQKLMAAMLTVGLLACTPQVSDNPAPDAPASNPTSPAPGTDLPVTPTPAPPVTPEEDPAETAQLSVYWLQSADERLALTPSKITPKQPTDAPEEQLQAALERLLQGPANADVASGIPEGTKLNTLTVKDDGVHIDISKEFTVGGGSAAMQGRLGQLIYTVSSLNPKESVWISVDGEPLTVLGGEGLVVSQPMTRKEFQTEFSL</sequence>
<dbReference type="SMART" id="SM00909">
    <property type="entry name" value="Germane"/>
    <property type="match status" value="1"/>
</dbReference>
<gene>
    <name evidence="3" type="ORF">C1752_01513</name>
</gene>
<feature type="compositionally biased region" description="Low complexity" evidence="1">
    <location>
        <begin position="53"/>
        <end position="76"/>
    </location>
</feature>
<feature type="domain" description="GerMN" evidence="2">
    <location>
        <begin position="128"/>
        <end position="214"/>
    </location>
</feature>
<feature type="region of interest" description="Disordered" evidence="1">
    <location>
        <begin position="52"/>
        <end position="93"/>
    </location>
</feature>